<dbReference type="SUPFAM" id="SSF48264">
    <property type="entry name" value="Cytochrome P450"/>
    <property type="match status" value="1"/>
</dbReference>
<keyword evidence="11" id="KW-0408">Iron</keyword>
<evidence type="ECO:0000256" key="4">
    <source>
        <dbReference type="ARBA" id="ARBA00004406"/>
    </source>
</evidence>
<keyword evidence="6" id="KW-0349">Heme</keyword>
<comment type="similarity">
    <text evidence="5">Belongs to the cytochrome P450 family.</text>
</comment>
<dbReference type="OrthoDB" id="1470350at2759"/>
<dbReference type="Proteomes" id="UP000299102">
    <property type="component" value="Unassembled WGS sequence"/>
</dbReference>
<keyword evidence="14" id="KW-0812">Transmembrane</keyword>
<dbReference type="GO" id="GO:0020037">
    <property type="term" value="F:heme binding"/>
    <property type="evidence" value="ECO:0007669"/>
    <property type="project" value="InterPro"/>
</dbReference>
<dbReference type="STRING" id="151549.A0A4C1X4B3"/>
<comment type="function">
    <text evidence="2">May be involved in the metabolism of insect hormones and in the breakdown of synthetic insecticides.</text>
</comment>
<protein>
    <submittedName>
        <fullName evidence="15">Cytochrome P450 4g15</fullName>
    </submittedName>
</protein>
<comment type="cofactor">
    <cofactor evidence="1">
        <name>heme</name>
        <dbReference type="ChEBI" id="CHEBI:30413"/>
    </cofactor>
</comment>
<evidence type="ECO:0000256" key="10">
    <source>
        <dbReference type="ARBA" id="ARBA00023002"/>
    </source>
</evidence>
<name>A0A4C1X4B3_EUMVA</name>
<dbReference type="InterPro" id="IPR050196">
    <property type="entry name" value="Cytochrome_P450_Monoox"/>
</dbReference>
<organism evidence="15 16">
    <name type="scientific">Eumeta variegata</name>
    <name type="common">Bagworm moth</name>
    <name type="synonym">Eumeta japonica</name>
    <dbReference type="NCBI Taxonomy" id="151549"/>
    <lineage>
        <taxon>Eukaryota</taxon>
        <taxon>Metazoa</taxon>
        <taxon>Ecdysozoa</taxon>
        <taxon>Arthropoda</taxon>
        <taxon>Hexapoda</taxon>
        <taxon>Insecta</taxon>
        <taxon>Pterygota</taxon>
        <taxon>Neoptera</taxon>
        <taxon>Endopterygota</taxon>
        <taxon>Lepidoptera</taxon>
        <taxon>Glossata</taxon>
        <taxon>Ditrysia</taxon>
        <taxon>Tineoidea</taxon>
        <taxon>Psychidae</taxon>
        <taxon>Oiketicinae</taxon>
        <taxon>Eumeta</taxon>
    </lineage>
</organism>
<evidence type="ECO:0000256" key="3">
    <source>
        <dbReference type="ARBA" id="ARBA00004174"/>
    </source>
</evidence>
<keyword evidence="10" id="KW-0560">Oxidoreductase</keyword>
<keyword evidence="14" id="KW-1133">Transmembrane helix</keyword>
<evidence type="ECO:0000256" key="6">
    <source>
        <dbReference type="ARBA" id="ARBA00022617"/>
    </source>
</evidence>
<comment type="caution">
    <text evidence="15">The sequence shown here is derived from an EMBL/GenBank/DDBJ whole genome shotgun (WGS) entry which is preliminary data.</text>
</comment>
<evidence type="ECO:0000256" key="7">
    <source>
        <dbReference type="ARBA" id="ARBA00022723"/>
    </source>
</evidence>
<accession>A0A4C1X4B3</accession>
<dbReference type="PANTHER" id="PTHR24291:SF189">
    <property type="entry name" value="CYTOCHROME P450 4C3-RELATED"/>
    <property type="match status" value="1"/>
</dbReference>
<dbReference type="InterPro" id="IPR001128">
    <property type="entry name" value="Cyt_P450"/>
</dbReference>
<feature type="transmembrane region" description="Helical" evidence="14">
    <location>
        <begin position="31"/>
        <end position="56"/>
    </location>
</feature>
<dbReference type="GO" id="GO:0005506">
    <property type="term" value="F:iron ion binding"/>
    <property type="evidence" value="ECO:0007669"/>
    <property type="project" value="InterPro"/>
</dbReference>
<evidence type="ECO:0000256" key="14">
    <source>
        <dbReference type="SAM" id="Phobius"/>
    </source>
</evidence>
<evidence type="ECO:0000256" key="1">
    <source>
        <dbReference type="ARBA" id="ARBA00001971"/>
    </source>
</evidence>
<dbReference type="GO" id="GO:0016705">
    <property type="term" value="F:oxidoreductase activity, acting on paired donors, with incorporation or reduction of molecular oxygen"/>
    <property type="evidence" value="ECO:0007669"/>
    <property type="project" value="InterPro"/>
</dbReference>
<keyword evidence="13 14" id="KW-0472">Membrane</keyword>
<evidence type="ECO:0000256" key="5">
    <source>
        <dbReference type="ARBA" id="ARBA00010617"/>
    </source>
</evidence>
<evidence type="ECO:0000313" key="15">
    <source>
        <dbReference type="EMBL" id="GBP58576.1"/>
    </source>
</evidence>
<dbReference type="Gene3D" id="1.10.630.10">
    <property type="entry name" value="Cytochrome P450"/>
    <property type="match status" value="2"/>
</dbReference>
<evidence type="ECO:0000256" key="12">
    <source>
        <dbReference type="ARBA" id="ARBA00023033"/>
    </source>
</evidence>
<keyword evidence="16" id="KW-1185">Reference proteome</keyword>
<dbReference type="InterPro" id="IPR036396">
    <property type="entry name" value="Cyt_P450_sf"/>
</dbReference>
<evidence type="ECO:0000256" key="8">
    <source>
        <dbReference type="ARBA" id="ARBA00022824"/>
    </source>
</evidence>
<sequence>MYEKVYSQKTSKLHRLAKPGLIRNKLTLCMIMIPLICALNSVVIALLCAYAILNWFTRRQRELSKNIPGFPTLPFVGNIHQLLGNTEEKFLRLKEWSELAITHNSMSKLWFGPNLVLVIVKPEDIKAVTNAYIEKPFFYDLGRPWLGNGLVTAPGSVWKKNIKKLATTFTGSIIDGFQDVFNHESMRLTEKLESEIGKEPFDALDKYLAIATLETICQTALGISDISNGIINSEYYKTFNRTLELLISRGFNVFLYPEFIYSLTAQYREFKRCLKILHHISETVIAKKKQMKSEEKIHVSHVIALKRATSSIATLSSARVSPPPRPARRSVFMFQTRTCRHLSEVLLKTYSKPEIEASTPEAKENPRTKTFLDILLELREADDKLTYEQIQAEVDTVIVGGQETTATTLHHILIQLGKFPNVQKRLSGENKSLKRPQQQGKYVKLMEKIQSMSGQHGNDLIVLMMKMRR</sequence>
<keyword evidence="12" id="KW-0503">Monooxygenase</keyword>
<keyword evidence="9" id="KW-0492">Microsome</keyword>
<dbReference type="PANTHER" id="PTHR24291">
    <property type="entry name" value="CYTOCHROME P450 FAMILY 4"/>
    <property type="match status" value="1"/>
</dbReference>
<dbReference type="GO" id="GO:0005789">
    <property type="term" value="C:endoplasmic reticulum membrane"/>
    <property type="evidence" value="ECO:0007669"/>
    <property type="project" value="UniProtKB-SubCell"/>
</dbReference>
<reference evidence="15 16" key="1">
    <citation type="journal article" date="2019" name="Commun. Biol.">
        <title>The bagworm genome reveals a unique fibroin gene that provides high tensile strength.</title>
        <authorList>
            <person name="Kono N."/>
            <person name="Nakamura H."/>
            <person name="Ohtoshi R."/>
            <person name="Tomita M."/>
            <person name="Numata K."/>
            <person name="Arakawa K."/>
        </authorList>
    </citation>
    <scope>NUCLEOTIDE SEQUENCE [LARGE SCALE GENOMIC DNA]</scope>
</reference>
<evidence type="ECO:0000256" key="11">
    <source>
        <dbReference type="ARBA" id="ARBA00023004"/>
    </source>
</evidence>
<evidence type="ECO:0000313" key="16">
    <source>
        <dbReference type="Proteomes" id="UP000299102"/>
    </source>
</evidence>
<evidence type="ECO:0000256" key="2">
    <source>
        <dbReference type="ARBA" id="ARBA00003690"/>
    </source>
</evidence>
<evidence type="ECO:0000256" key="9">
    <source>
        <dbReference type="ARBA" id="ARBA00022848"/>
    </source>
</evidence>
<dbReference type="Pfam" id="PF00067">
    <property type="entry name" value="p450"/>
    <property type="match status" value="2"/>
</dbReference>
<proteinExistence type="inferred from homology"/>
<evidence type="ECO:0000256" key="13">
    <source>
        <dbReference type="ARBA" id="ARBA00023136"/>
    </source>
</evidence>
<keyword evidence="7" id="KW-0479">Metal-binding</keyword>
<dbReference type="GO" id="GO:0004497">
    <property type="term" value="F:monooxygenase activity"/>
    <property type="evidence" value="ECO:0007669"/>
    <property type="project" value="UniProtKB-KW"/>
</dbReference>
<gene>
    <name evidence="15" type="primary">Cyp4g15</name>
    <name evidence="15" type="ORF">EVAR_40859_1</name>
</gene>
<dbReference type="AlphaFoldDB" id="A0A4C1X4B3"/>
<keyword evidence="8" id="KW-0256">Endoplasmic reticulum</keyword>
<comment type="subcellular location">
    <subcellularLocation>
        <location evidence="4">Endoplasmic reticulum membrane</location>
        <topology evidence="4">Peripheral membrane protein</topology>
    </subcellularLocation>
    <subcellularLocation>
        <location evidence="3">Microsome membrane</location>
        <topology evidence="3">Peripheral membrane protein</topology>
    </subcellularLocation>
</comment>
<dbReference type="EMBL" id="BGZK01000739">
    <property type="protein sequence ID" value="GBP58576.1"/>
    <property type="molecule type" value="Genomic_DNA"/>
</dbReference>